<evidence type="ECO:0000313" key="2">
    <source>
        <dbReference type="EMBL" id="TLD94247.1"/>
    </source>
</evidence>
<comment type="caution">
    <text evidence="2">The sequence shown here is derived from an EMBL/GenBank/DDBJ whole genome shotgun (WGS) entry which is preliminary data.</text>
</comment>
<evidence type="ECO:0000313" key="1">
    <source>
        <dbReference type="EMBL" id="MWV69173.1"/>
    </source>
</evidence>
<reference evidence="2" key="3">
    <citation type="submission" date="2018-04" db="EMBL/GenBank/DDBJ databases">
        <authorList>
            <person name="Sheh A."/>
            <person name="Shen Z."/>
            <person name="Mannion A.J."/>
            <person name="Fox J.G."/>
        </authorList>
    </citation>
    <scope>NUCLEOTIDE SEQUENCE</scope>
    <source>
        <strain evidence="2">MIT 97-6194</strain>
    </source>
</reference>
<keyword evidence="3" id="KW-1185">Reference proteome</keyword>
<dbReference type="Proteomes" id="UP000029714">
    <property type="component" value="Unassembled WGS sequence"/>
</dbReference>
<reference evidence="1 4" key="4">
    <citation type="submission" date="2019-12" db="EMBL/GenBank/DDBJ databases">
        <title>Multi-Generational Helicobacter saguini Isolates.</title>
        <authorList>
            <person name="Mannion A."/>
            <person name="Shen Z."/>
            <person name="Fox J.G."/>
        </authorList>
    </citation>
    <scope>NUCLEOTIDE SEQUENCE [LARGE SCALE GENOMIC DNA]</scope>
    <source>
        <strain evidence="1">16-048</strain>
        <strain evidence="4">16-048 (F4)</strain>
    </source>
</reference>
<evidence type="ECO:0000313" key="3">
    <source>
        <dbReference type="Proteomes" id="UP000029714"/>
    </source>
</evidence>
<evidence type="ECO:0000313" key="4">
    <source>
        <dbReference type="Proteomes" id="UP000477070"/>
    </source>
</evidence>
<reference evidence="2 3" key="2">
    <citation type="journal article" date="2016" name="Infect. Immun.">
        <title>Helicobacter saguini, a Novel Helicobacter Isolated from Cotton-Top Tamarins with Ulcerative Colitis, Has Proinflammatory Properties and Induces Typhlocolitis and Dysplasia in Gnotobiotic IL-10-/- Mice.</title>
        <authorList>
            <person name="Shen Z."/>
            <person name="Mannion A."/>
            <person name="Whary M.T."/>
            <person name="Muthupalani S."/>
            <person name="Sheh A."/>
            <person name="Feng Y."/>
            <person name="Gong G."/>
            <person name="Vandamme P."/>
            <person name="Holcombe H.R."/>
            <person name="Paster B.J."/>
            <person name="Fox J.G."/>
        </authorList>
    </citation>
    <scope>NUCLEOTIDE SEQUENCE [LARGE SCALE GENOMIC DNA]</scope>
    <source>
        <strain evidence="2 3">MIT 97-6194</strain>
    </source>
</reference>
<protein>
    <submittedName>
        <fullName evidence="2">DUF4136 domain-containing protein</fullName>
    </submittedName>
</protein>
<accession>A0A347VU95</accession>
<dbReference type="Proteomes" id="UP000477070">
    <property type="component" value="Unassembled WGS sequence"/>
</dbReference>
<dbReference type="OrthoDB" id="5324164at2"/>
<proteinExistence type="predicted"/>
<reference evidence="2 3" key="1">
    <citation type="journal article" date="2014" name="Genome Announc.">
        <title>Draft genome sequences of eight enterohepatic helicobacter species isolated from both laboratory and wild rodents.</title>
        <authorList>
            <person name="Sheh A."/>
            <person name="Shen Z."/>
            <person name="Fox J.G."/>
        </authorList>
    </citation>
    <scope>NUCLEOTIDE SEQUENCE [LARGE SCALE GENOMIC DNA]</scope>
    <source>
        <strain evidence="2 3">MIT 97-6194</strain>
    </source>
</reference>
<organism evidence="2 3">
    <name type="scientific">Helicobacter saguini</name>
    <dbReference type="NCBI Taxonomy" id="1548018"/>
    <lineage>
        <taxon>Bacteria</taxon>
        <taxon>Pseudomonadati</taxon>
        <taxon>Campylobacterota</taxon>
        <taxon>Epsilonproteobacteria</taxon>
        <taxon>Campylobacterales</taxon>
        <taxon>Helicobacteraceae</taxon>
        <taxon>Helicobacter</taxon>
    </lineage>
</organism>
<dbReference type="AlphaFoldDB" id="A0A347VU95"/>
<gene>
    <name evidence="1" type="ORF">DCO61_03870</name>
    <name evidence="2" type="ORF">LS64_006870</name>
</gene>
<dbReference type="EMBL" id="JRMP02000009">
    <property type="protein sequence ID" value="TLD94247.1"/>
    <property type="molecule type" value="Genomic_DNA"/>
</dbReference>
<sequence>MCCVSISAVVVGCAVLKEPEVKRFKDMSNYKYAIVGQTQHVSSSIGYGSVGNLSGYSGSVSKSVNPSEVITGILMKKGYIIVDKAENDSTFMVTYGQGDKRNVLGGLGGYTLGVTIQMLDAKSKEALFVCSAEGKGSTEADDIRIAIERCLKDF</sequence>
<dbReference type="EMBL" id="QBIU01000001">
    <property type="protein sequence ID" value="MWV69173.1"/>
    <property type="molecule type" value="Genomic_DNA"/>
</dbReference>
<name>A0A347VU95_9HELI</name>